<evidence type="ECO:0000313" key="1">
    <source>
        <dbReference type="EMBL" id="GGD85723.1"/>
    </source>
</evidence>
<proteinExistence type="predicted"/>
<dbReference type="RefSeq" id="WP_188439564.1">
    <property type="nucleotide sequence ID" value="NZ_BMGK01000002.1"/>
</dbReference>
<reference evidence="1" key="1">
    <citation type="journal article" date="2014" name="Int. J. Syst. Evol. Microbiol.">
        <title>Complete genome sequence of Corynebacterium casei LMG S-19264T (=DSM 44701T), isolated from a smear-ripened cheese.</title>
        <authorList>
            <consortium name="US DOE Joint Genome Institute (JGI-PGF)"/>
            <person name="Walter F."/>
            <person name="Albersmeier A."/>
            <person name="Kalinowski J."/>
            <person name="Ruckert C."/>
        </authorList>
    </citation>
    <scope>NUCLEOTIDE SEQUENCE</scope>
    <source>
        <strain evidence="1">CGMCC 1.12924</strain>
    </source>
</reference>
<name>A0A8J2Y8F0_9FLAO</name>
<protein>
    <submittedName>
        <fullName evidence="1">Uncharacterized protein</fullName>
    </submittedName>
</protein>
<dbReference type="Proteomes" id="UP000652231">
    <property type="component" value="Unassembled WGS sequence"/>
</dbReference>
<dbReference type="AlphaFoldDB" id="A0A8J2Y8F0"/>
<reference evidence="1" key="2">
    <citation type="submission" date="2020-09" db="EMBL/GenBank/DDBJ databases">
        <authorList>
            <person name="Sun Q."/>
            <person name="Zhou Y."/>
        </authorList>
    </citation>
    <scope>NUCLEOTIDE SEQUENCE</scope>
    <source>
        <strain evidence="1">CGMCC 1.12924</strain>
    </source>
</reference>
<evidence type="ECO:0000313" key="2">
    <source>
        <dbReference type="Proteomes" id="UP000652231"/>
    </source>
</evidence>
<sequence length="156" mass="18074">MCQIHSEISTGDILFILNNPWYLTESEWKLQDKYSIEGAHDFVVNKLELCEIDGFSKIWKTFDGQPIAILGFYVLGIKKYETFFIAGKLMDEYALKISFDLRALLKQETSNYKGCTCVIYSASEHPGQISWFKFLGFRYVPEFNKGAARYFELKSS</sequence>
<accession>A0A8J2Y8F0</accession>
<organism evidence="1 2">
    <name type="scientific">Planktosalinus lacus</name>
    <dbReference type="NCBI Taxonomy" id="1526573"/>
    <lineage>
        <taxon>Bacteria</taxon>
        <taxon>Pseudomonadati</taxon>
        <taxon>Bacteroidota</taxon>
        <taxon>Flavobacteriia</taxon>
        <taxon>Flavobacteriales</taxon>
        <taxon>Flavobacteriaceae</taxon>
        <taxon>Planktosalinus</taxon>
    </lineage>
</organism>
<keyword evidence="2" id="KW-1185">Reference proteome</keyword>
<gene>
    <name evidence="1" type="ORF">GCM10011312_07210</name>
</gene>
<dbReference type="EMBL" id="BMGK01000002">
    <property type="protein sequence ID" value="GGD85723.1"/>
    <property type="molecule type" value="Genomic_DNA"/>
</dbReference>
<comment type="caution">
    <text evidence="1">The sequence shown here is derived from an EMBL/GenBank/DDBJ whole genome shotgun (WGS) entry which is preliminary data.</text>
</comment>